<dbReference type="AlphaFoldDB" id="A0A9P9FKR1"/>
<feature type="domain" description="Alpha/beta hydrolase" evidence="1">
    <location>
        <begin position="50"/>
        <end position="458"/>
    </location>
</feature>
<dbReference type="Proteomes" id="UP000738349">
    <property type="component" value="Unassembled WGS sequence"/>
</dbReference>
<dbReference type="InterPro" id="IPR045394">
    <property type="entry name" value="Abhydrolase_dom"/>
</dbReference>
<name>A0A9P9FKR1_9HYPO</name>
<organism evidence="2 3">
    <name type="scientific">Dactylonectria macrodidyma</name>
    <dbReference type="NCBI Taxonomy" id="307937"/>
    <lineage>
        <taxon>Eukaryota</taxon>
        <taxon>Fungi</taxon>
        <taxon>Dikarya</taxon>
        <taxon>Ascomycota</taxon>
        <taxon>Pezizomycotina</taxon>
        <taxon>Sordariomycetes</taxon>
        <taxon>Hypocreomycetidae</taxon>
        <taxon>Hypocreales</taxon>
        <taxon>Nectriaceae</taxon>
        <taxon>Dactylonectria</taxon>
    </lineage>
</organism>
<dbReference type="OrthoDB" id="30881at2759"/>
<proteinExistence type="predicted"/>
<evidence type="ECO:0000259" key="1">
    <source>
        <dbReference type="Pfam" id="PF20091"/>
    </source>
</evidence>
<dbReference type="Pfam" id="PF20091">
    <property type="entry name" value="Abhydrolase_10"/>
    <property type="match status" value="1"/>
</dbReference>
<accession>A0A9P9FKR1</accession>
<sequence>MVTTTTTMVTTKTDQIQLTPEFCVSVPTTKLLVETVTSHAVVIEPYHVDLLQEYDYVSREYLMSGIAAGESYCTRLLLRCPADSSNFTGFVVLEPSHLWGGTSIWRHINRWLMRNGHAWMEVDSQAPSALGKIKRVNPARYRDMHFIPGPLSDEFQDTIPFVASATKETLRDAYDSFKAQWWPATTQSPEIIVQSSHILRSGDLGLTATRVILTGLSQTGGLTRRFITHSSHLRLPNGKLPLEAFIPCQSGGEALPDVPGAKIVELLGESEFLSVRQPCGVSGQMKDTKHRRPESDGFRLYEVAGMAHRESRYASEVDLERWQVAELHGAKWSTFANSFIYHAVFEIVERWTSESAIPPPSSSILHTIDQSDEIFRDEHGNATGGVRTVHTEAPLARLVAATPKGRPNWYWGSEWPFDHQKLRGLYESVANYRRVAGLAIQQQVKSGFLLLADAETLRRETIENVVF</sequence>
<reference evidence="2" key="1">
    <citation type="journal article" date="2021" name="Nat. Commun.">
        <title>Genetic determinants of endophytism in the Arabidopsis root mycobiome.</title>
        <authorList>
            <person name="Mesny F."/>
            <person name="Miyauchi S."/>
            <person name="Thiergart T."/>
            <person name="Pickel B."/>
            <person name="Atanasova L."/>
            <person name="Karlsson M."/>
            <person name="Huettel B."/>
            <person name="Barry K.W."/>
            <person name="Haridas S."/>
            <person name="Chen C."/>
            <person name="Bauer D."/>
            <person name="Andreopoulos W."/>
            <person name="Pangilinan J."/>
            <person name="LaButti K."/>
            <person name="Riley R."/>
            <person name="Lipzen A."/>
            <person name="Clum A."/>
            <person name="Drula E."/>
            <person name="Henrissat B."/>
            <person name="Kohler A."/>
            <person name="Grigoriev I.V."/>
            <person name="Martin F.M."/>
            <person name="Hacquard S."/>
        </authorList>
    </citation>
    <scope>NUCLEOTIDE SEQUENCE</scope>
    <source>
        <strain evidence="2">MPI-CAGE-AT-0147</strain>
    </source>
</reference>
<evidence type="ECO:0000313" key="3">
    <source>
        <dbReference type="Proteomes" id="UP000738349"/>
    </source>
</evidence>
<gene>
    <name evidence="2" type="ORF">EDB81DRAFT_917152</name>
</gene>
<protein>
    <recommendedName>
        <fullName evidence="1">Alpha/beta hydrolase domain-containing protein</fullName>
    </recommendedName>
</protein>
<comment type="caution">
    <text evidence="2">The sequence shown here is derived from an EMBL/GenBank/DDBJ whole genome shotgun (WGS) entry which is preliminary data.</text>
</comment>
<evidence type="ECO:0000313" key="2">
    <source>
        <dbReference type="EMBL" id="KAH7165190.1"/>
    </source>
</evidence>
<keyword evidence="3" id="KW-1185">Reference proteome</keyword>
<dbReference type="EMBL" id="JAGMUV010000003">
    <property type="protein sequence ID" value="KAH7165190.1"/>
    <property type="molecule type" value="Genomic_DNA"/>
</dbReference>